<dbReference type="AlphaFoldDB" id="A0A2W2BYA9"/>
<dbReference type="InterPro" id="IPR017438">
    <property type="entry name" value="ATP-NAD_kinase_N"/>
</dbReference>
<protein>
    <recommendedName>
        <fullName evidence="1">DAGKc domain-containing protein</fullName>
    </recommendedName>
</protein>
<gene>
    <name evidence="2" type="ORF">DK847_01100</name>
</gene>
<comment type="caution">
    <text evidence="2">The sequence shown here is derived from an EMBL/GenBank/DDBJ whole genome shotgun (WGS) entry which is preliminary data.</text>
</comment>
<accession>A0A2W2BYA9</accession>
<dbReference type="Proteomes" id="UP000248795">
    <property type="component" value="Unassembled WGS sequence"/>
</dbReference>
<reference evidence="3" key="1">
    <citation type="submission" date="2018-06" db="EMBL/GenBank/DDBJ databases">
        <title>Aestuariibacter litoralis strain KCTC 52945T.</title>
        <authorList>
            <person name="Li X."/>
            <person name="Salam N."/>
            <person name="Li J.-L."/>
            <person name="Chen Y.-M."/>
            <person name="Yang Z.-W."/>
            <person name="Zhang L.-Y."/>
            <person name="Han M.-X."/>
            <person name="Xiao M."/>
            <person name="Li W.-J."/>
        </authorList>
    </citation>
    <scope>NUCLEOTIDE SEQUENCE [LARGE SCALE GENOMIC DNA]</scope>
    <source>
        <strain evidence="3">KCTC 52945</strain>
    </source>
</reference>
<feature type="domain" description="DAGKc" evidence="1">
    <location>
        <begin position="28"/>
        <end position="159"/>
    </location>
</feature>
<proteinExistence type="predicted"/>
<dbReference type="InterPro" id="IPR016064">
    <property type="entry name" value="NAD/diacylglycerol_kinase_sf"/>
</dbReference>
<dbReference type="PROSITE" id="PS50146">
    <property type="entry name" value="DAGK"/>
    <property type="match status" value="1"/>
</dbReference>
<evidence type="ECO:0000313" key="3">
    <source>
        <dbReference type="Proteomes" id="UP000248795"/>
    </source>
</evidence>
<dbReference type="Gene3D" id="3.40.50.10330">
    <property type="entry name" value="Probable inorganic polyphosphate/atp-NAD kinase, domain 1"/>
    <property type="match status" value="1"/>
</dbReference>
<evidence type="ECO:0000313" key="2">
    <source>
        <dbReference type="EMBL" id="PZF78446.1"/>
    </source>
</evidence>
<name>A0A2W2BYA9_9HYPH</name>
<dbReference type="GO" id="GO:0016301">
    <property type="term" value="F:kinase activity"/>
    <property type="evidence" value="ECO:0007669"/>
    <property type="project" value="InterPro"/>
</dbReference>
<organism evidence="2 3">
    <name type="scientific">Aestuariivirga litoralis</name>
    <dbReference type="NCBI Taxonomy" id="2650924"/>
    <lineage>
        <taxon>Bacteria</taxon>
        <taxon>Pseudomonadati</taxon>
        <taxon>Pseudomonadota</taxon>
        <taxon>Alphaproteobacteria</taxon>
        <taxon>Hyphomicrobiales</taxon>
        <taxon>Aestuariivirgaceae</taxon>
        <taxon>Aestuariivirga</taxon>
    </lineage>
</organism>
<dbReference type="SUPFAM" id="SSF111331">
    <property type="entry name" value="NAD kinase/diacylglycerol kinase-like"/>
    <property type="match status" value="1"/>
</dbReference>
<dbReference type="InterPro" id="IPR001206">
    <property type="entry name" value="Diacylglycerol_kinase_cat_dom"/>
</dbReference>
<evidence type="ECO:0000259" key="1">
    <source>
        <dbReference type="PROSITE" id="PS50146"/>
    </source>
</evidence>
<dbReference type="Pfam" id="PF00781">
    <property type="entry name" value="DAGK_cat"/>
    <property type="match status" value="1"/>
</dbReference>
<keyword evidence="3" id="KW-1185">Reference proteome</keyword>
<dbReference type="EMBL" id="QKVK01000001">
    <property type="protein sequence ID" value="PZF78446.1"/>
    <property type="molecule type" value="Genomic_DNA"/>
</dbReference>
<sequence>MAGRLAADPRLRFARRGHDPQVGDGMTGMPQHAGVIINPLAGRGNGKGQALADTLKGDAGISLHLLERFEHLEGVIDDMARDRVTDLFISSGDGTIQEILTLIAERGGFPVLPRICLLPHGTTNLSANDLGFRSSSIAAQAHFVRSLNATALVSRNTIRCANPGDGKVRHGMFVGTGAIAVATRHCQQAFNDQGVKGQWAVAKTLMSAVGKYLFSAPDPADQSRFDRPYAIRVEAGGRRIADGMQLLHMSTTLDTLLLHSHPFWGGKTAPIRTTVLPYPVPSVLRWMLPIMYGGENHAAPEGAVSFSSDSLAVSSEAIFVIDGEFFPPPAGEALRLETGPLFTFVRG</sequence>